<gene>
    <name evidence="3" type="ORF">Vbra_15875</name>
</gene>
<organism evidence="3 4">
    <name type="scientific">Vitrella brassicaformis (strain CCMP3155)</name>
    <dbReference type="NCBI Taxonomy" id="1169540"/>
    <lineage>
        <taxon>Eukaryota</taxon>
        <taxon>Sar</taxon>
        <taxon>Alveolata</taxon>
        <taxon>Colpodellida</taxon>
        <taxon>Vitrellaceae</taxon>
        <taxon>Vitrella</taxon>
    </lineage>
</organism>
<name>A0A0G4FNP7_VITBC</name>
<feature type="chain" id="PRO_5005188849" description="Beta-lactamase-related domain-containing protein" evidence="1">
    <location>
        <begin position="24"/>
        <end position="416"/>
    </location>
</feature>
<dbReference type="Gene3D" id="3.40.710.10">
    <property type="entry name" value="DD-peptidase/beta-lactamase superfamily"/>
    <property type="match status" value="1"/>
</dbReference>
<dbReference type="Pfam" id="PF00144">
    <property type="entry name" value="Beta-lactamase"/>
    <property type="match status" value="1"/>
</dbReference>
<sequence>MAVLIGVLAVVAVVVVCLPIAGGQISADAEEGVGPMMPVSAVREGIGLDAIHRIKANFSLDTLLLAGDVALYYNGHVSEFHPSSVIRRNGSVAELPVGADVGVEIDIGSIRANTSLGEMSLDDFLRHPASRMQAFLVIHRGAILFEAYPGMRPEDLHLWMSSTKTVPSLIVGQLVDEGKVDQQEPLSAYIPYLADKANASALADIKVIDALDMRLGLDVEETQATQRDPSSGIRRVFAAEFGEPNPEGQVLPLRDVLLLLEKLHAPGEVVGYTSAATQLLVDLAEAVENRTWAALVQERIWGKMGAEGDAVVALTPDGLTALGHGLFASRLRDFGRYGMIYTPSASDKSVVSAAYLDRIQTGGRDAVFADGDIFKGGIFGQGLYVSPGRDLVVVWFATTFELGATLFAREVAKALA</sequence>
<keyword evidence="1" id="KW-0732">Signal</keyword>
<dbReference type="InParanoid" id="A0A0G4FNP7"/>
<evidence type="ECO:0000313" key="3">
    <source>
        <dbReference type="EMBL" id="CEM15845.1"/>
    </source>
</evidence>
<feature type="domain" description="Beta-lactamase-related" evidence="2">
    <location>
        <begin position="134"/>
        <end position="403"/>
    </location>
</feature>
<dbReference type="OMA" id="AYCCIAS"/>
<dbReference type="InterPro" id="IPR001466">
    <property type="entry name" value="Beta-lactam-related"/>
</dbReference>
<evidence type="ECO:0000256" key="1">
    <source>
        <dbReference type="SAM" id="SignalP"/>
    </source>
</evidence>
<accession>A0A0G4FNP7</accession>
<reference evidence="3 4" key="1">
    <citation type="submission" date="2014-11" db="EMBL/GenBank/DDBJ databases">
        <authorList>
            <person name="Zhu J."/>
            <person name="Qi W."/>
            <person name="Song R."/>
        </authorList>
    </citation>
    <scope>NUCLEOTIDE SEQUENCE [LARGE SCALE GENOMIC DNA]</scope>
</reference>
<keyword evidence="4" id="KW-1185">Reference proteome</keyword>
<evidence type="ECO:0000259" key="2">
    <source>
        <dbReference type="Pfam" id="PF00144"/>
    </source>
</evidence>
<dbReference type="Proteomes" id="UP000041254">
    <property type="component" value="Unassembled WGS sequence"/>
</dbReference>
<dbReference type="PANTHER" id="PTHR43283:SF7">
    <property type="entry name" value="BETA-LACTAMASE-RELATED DOMAIN-CONTAINING PROTEIN"/>
    <property type="match status" value="1"/>
</dbReference>
<proteinExistence type="predicted"/>
<dbReference type="SUPFAM" id="SSF56601">
    <property type="entry name" value="beta-lactamase/transpeptidase-like"/>
    <property type="match status" value="1"/>
</dbReference>
<protein>
    <recommendedName>
        <fullName evidence="2">Beta-lactamase-related domain-containing protein</fullName>
    </recommendedName>
</protein>
<dbReference type="OrthoDB" id="5946976at2759"/>
<feature type="signal peptide" evidence="1">
    <location>
        <begin position="1"/>
        <end position="23"/>
    </location>
</feature>
<dbReference type="AlphaFoldDB" id="A0A0G4FNP7"/>
<dbReference type="InterPro" id="IPR050789">
    <property type="entry name" value="Diverse_Enzym_Activities"/>
</dbReference>
<dbReference type="PANTHER" id="PTHR43283">
    <property type="entry name" value="BETA-LACTAMASE-RELATED"/>
    <property type="match status" value="1"/>
</dbReference>
<dbReference type="InterPro" id="IPR012338">
    <property type="entry name" value="Beta-lactam/transpept-like"/>
</dbReference>
<dbReference type="VEuPathDB" id="CryptoDB:Vbra_15875"/>
<dbReference type="EMBL" id="CDMY01000472">
    <property type="protein sequence ID" value="CEM15845.1"/>
    <property type="molecule type" value="Genomic_DNA"/>
</dbReference>
<evidence type="ECO:0000313" key="4">
    <source>
        <dbReference type="Proteomes" id="UP000041254"/>
    </source>
</evidence>